<keyword evidence="3" id="KW-0653">Protein transport</keyword>
<accession>A0A3Q3E5S4</accession>
<proteinExistence type="inferred from homology"/>
<dbReference type="GeneTree" id="ENSGT00390000013834"/>
<evidence type="ECO:0000313" key="5">
    <source>
        <dbReference type="Proteomes" id="UP000264820"/>
    </source>
</evidence>
<name>A0A3Q3E5S4_HIPCM</name>
<comment type="similarity">
    <text evidence="1">Belongs to the MOG1 family.</text>
</comment>
<dbReference type="GO" id="GO:0060047">
    <property type="term" value="P:heart contraction"/>
    <property type="evidence" value="ECO:0007669"/>
    <property type="project" value="TreeGrafter"/>
</dbReference>
<evidence type="ECO:0000313" key="4">
    <source>
        <dbReference type="Ensembl" id="ENSHCOP00000026401.1"/>
    </source>
</evidence>
<dbReference type="PANTHER" id="PTHR15837:SF0">
    <property type="entry name" value="RAN GUANINE NUCLEOTIDE RELEASE FACTOR"/>
    <property type="match status" value="1"/>
</dbReference>
<dbReference type="GO" id="GO:0044325">
    <property type="term" value="F:transmembrane transporter binding"/>
    <property type="evidence" value="ECO:0007669"/>
    <property type="project" value="TreeGrafter"/>
</dbReference>
<dbReference type="GO" id="GO:0017080">
    <property type="term" value="F:sodium channel regulator activity"/>
    <property type="evidence" value="ECO:0007669"/>
    <property type="project" value="TreeGrafter"/>
</dbReference>
<reference evidence="4" key="1">
    <citation type="submission" date="2025-08" db="UniProtKB">
        <authorList>
            <consortium name="Ensembl"/>
        </authorList>
    </citation>
    <scope>IDENTIFICATION</scope>
</reference>
<dbReference type="GO" id="GO:0006606">
    <property type="term" value="P:protein import into nucleus"/>
    <property type="evidence" value="ECO:0007669"/>
    <property type="project" value="TreeGrafter"/>
</dbReference>
<dbReference type="PANTHER" id="PTHR15837">
    <property type="entry name" value="RAN GUANINE NUCLEOTIDE RELEASE FACTOR"/>
    <property type="match status" value="1"/>
</dbReference>
<dbReference type="GO" id="GO:0005085">
    <property type="term" value="F:guanyl-nucleotide exchange factor activity"/>
    <property type="evidence" value="ECO:0007669"/>
    <property type="project" value="TreeGrafter"/>
</dbReference>
<dbReference type="OMA" id="ECSSAWM"/>
<sequence>MTRRVNEPHPLFGGALSAILPHGAADVSKMREIPDNQEAFVHTRTDQSLIVELVEYQDHVADQDAARYHFEDIAGNNAATQPGAQEVTEVVALPKSSVSLSACSSAWALTGTQYVSKYNETARNRVRLHLGVFRLPQFGTDVLVTFNDPQSICPDSSSSPAAVGPGVEPWTVEDFQHLLQSLTLHNPGLFG</sequence>
<keyword evidence="5" id="KW-1185">Reference proteome</keyword>
<dbReference type="Pfam" id="PF04603">
    <property type="entry name" value="Mog1"/>
    <property type="match status" value="1"/>
</dbReference>
<evidence type="ECO:0000256" key="3">
    <source>
        <dbReference type="ARBA" id="ARBA00022927"/>
    </source>
</evidence>
<dbReference type="InterPro" id="IPR016123">
    <property type="entry name" value="Mog1/PsbP_a/b/a-sand"/>
</dbReference>
<dbReference type="STRING" id="109280.ENSHCOP00000026401"/>
<dbReference type="Gene3D" id="3.40.1000.10">
    <property type="entry name" value="Mog1/PsbP, alpha/beta/alpha sandwich"/>
    <property type="match status" value="1"/>
</dbReference>
<dbReference type="InterPro" id="IPR007681">
    <property type="entry name" value="Mog1"/>
</dbReference>
<dbReference type="AlphaFoldDB" id="A0A3Q3E5S4"/>
<protein>
    <submittedName>
        <fullName evidence="4">RAN guanine nucleotide release factor</fullName>
    </submittedName>
</protein>
<dbReference type="GO" id="GO:0005634">
    <property type="term" value="C:nucleus"/>
    <property type="evidence" value="ECO:0007669"/>
    <property type="project" value="TreeGrafter"/>
</dbReference>
<keyword evidence="2" id="KW-0813">Transport</keyword>
<evidence type="ECO:0000256" key="1">
    <source>
        <dbReference type="ARBA" id="ARBA00010307"/>
    </source>
</evidence>
<dbReference type="GO" id="GO:0003254">
    <property type="term" value="P:regulation of membrane depolarization"/>
    <property type="evidence" value="ECO:0007669"/>
    <property type="project" value="TreeGrafter"/>
</dbReference>
<dbReference type="SUPFAM" id="SSF55724">
    <property type="entry name" value="Mog1p/PsbP-like"/>
    <property type="match status" value="1"/>
</dbReference>
<dbReference type="Ensembl" id="ENSHCOT00000021552.1">
    <property type="protein sequence ID" value="ENSHCOP00000026401.1"/>
    <property type="gene ID" value="ENSHCOG00000017320.1"/>
</dbReference>
<evidence type="ECO:0000256" key="2">
    <source>
        <dbReference type="ARBA" id="ARBA00022448"/>
    </source>
</evidence>
<reference evidence="4" key="2">
    <citation type="submission" date="2025-09" db="UniProtKB">
        <authorList>
            <consortium name="Ensembl"/>
        </authorList>
    </citation>
    <scope>IDENTIFICATION</scope>
</reference>
<dbReference type="Proteomes" id="UP000264820">
    <property type="component" value="Unplaced"/>
</dbReference>
<organism evidence="4 5">
    <name type="scientific">Hippocampus comes</name>
    <name type="common">Tiger tail seahorse</name>
    <dbReference type="NCBI Taxonomy" id="109280"/>
    <lineage>
        <taxon>Eukaryota</taxon>
        <taxon>Metazoa</taxon>
        <taxon>Chordata</taxon>
        <taxon>Craniata</taxon>
        <taxon>Vertebrata</taxon>
        <taxon>Euteleostomi</taxon>
        <taxon>Actinopterygii</taxon>
        <taxon>Neopterygii</taxon>
        <taxon>Teleostei</taxon>
        <taxon>Neoteleostei</taxon>
        <taxon>Acanthomorphata</taxon>
        <taxon>Syngnathiaria</taxon>
        <taxon>Syngnathiformes</taxon>
        <taxon>Syngnathoidei</taxon>
        <taxon>Syngnathidae</taxon>
        <taxon>Hippocampus</taxon>
    </lineage>
</organism>
<dbReference type="GO" id="GO:0031267">
    <property type="term" value="F:small GTPase binding"/>
    <property type="evidence" value="ECO:0007669"/>
    <property type="project" value="TreeGrafter"/>
</dbReference>